<evidence type="ECO:0000313" key="1">
    <source>
        <dbReference type="EMBL" id="KRQ96109.1"/>
    </source>
</evidence>
<sequence>MLAGCSGGGHRCSSNLLILREQRILAFTIHALRPRIPVPSASLMGLWHFGQIGGVEAFMAQVDRTFSATMFASVLPQNPSCK</sequence>
<evidence type="ECO:0000313" key="2">
    <source>
        <dbReference type="Proteomes" id="UP000050863"/>
    </source>
</evidence>
<organism evidence="1 2">
    <name type="scientific">Bradyrhizobium jicamae</name>
    <dbReference type="NCBI Taxonomy" id="280332"/>
    <lineage>
        <taxon>Bacteria</taxon>
        <taxon>Pseudomonadati</taxon>
        <taxon>Pseudomonadota</taxon>
        <taxon>Alphaproteobacteria</taxon>
        <taxon>Hyphomicrobiales</taxon>
        <taxon>Nitrobacteraceae</taxon>
        <taxon>Bradyrhizobium</taxon>
    </lineage>
</organism>
<name>A0A0R3KME5_9BRAD</name>
<dbReference type="EMBL" id="LLXZ01000203">
    <property type="protein sequence ID" value="KRQ96109.1"/>
    <property type="molecule type" value="Genomic_DNA"/>
</dbReference>
<protein>
    <submittedName>
        <fullName evidence="1">Uncharacterized protein</fullName>
    </submittedName>
</protein>
<keyword evidence="2" id="KW-1185">Reference proteome</keyword>
<reference evidence="1 2" key="1">
    <citation type="submission" date="2014-03" db="EMBL/GenBank/DDBJ databases">
        <title>Bradyrhizobium valentinum sp. nov., isolated from effective nodules of Lupinus mariae-josephae, a lupine endemic of basic-lime soils in Eastern Spain.</title>
        <authorList>
            <person name="Duran D."/>
            <person name="Rey L."/>
            <person name="Navarro A."/>
            <person name="Busquets A."/>
            <person name="Imperial J."/>
            <person name="Ruiz-Argueso T."/>
        </authorList>
    </citation>
    <scope>NUCLEOTIDE SEQUENCE [LARGE SCALE GENOMIC DNA]</scope>
    <source>
        <strain evidence="1 2">PAC68</strain>
    </source>
</reference>
<proteinExistence type="predicted"/>
<dbReference type="Proteomes" id="UP000050863">
    <property type="component" value="Unassembled WGS sequence"/>
</dbReference>
<dbReference type="AlphaFoldDB" id="A0A0R3KME5"/>
<gene>
    <name evidence="1" type="ORF">CQ12_37100</name>
</gene>
<comment type="caution">
    <text evidence="1">The sequence shown here is derived from an EMBL/GenBank/DDBJ whole genome shotgun (WGS) entry which is preliminary data.</text>
</comment>
<accession>A0A0R3KME5</accession>